<reference evidence="2" key="3">
    <citation type="submission" date="2021-06" db="EMBL/GenBank/DDBJ databases">
        <title>Updating the genus Pseudomonas: Description of 43 new species and partition of the Pseudomonas putida group.</title>
        <authorList>
            <person name="Girard L."/>
            <person name="Lood C."/>
            <person name="Vandamme P."/>
            <person name="Rokni-Zadeh H."/>
            <person name="Van Noort V."/>
            <person name="Hofte M."/>
            <person name="Lavigne R."/>
            <person name="De Mot R."/>
        </authorList>
    </citation>
    <scope>NUCLEOTIDE SEQUENCE</scope>
    <source>
        <strain evidence="2">SWRI12</strain>
    </source>
</reference>
<protein>
    <submittedName>
        <fullName evidence="1">Uncharacterized protein</fullName>
    </submittedName>
</protein>
<comment type="caution">
    <text evidence="1">The sequence shown here is derived from an EMBL/GenBank/DDBJ whole genome shotgun (WGS) entry which is preliminary data.</text>
</comment>
<name>A0A923FE94_9PSED</name>
<gene>
    <name evidence="2" type="ORF">HU715_011945</name>
    <name evidence="1" type="ORF">HU715_10505</name>
</gene>
<dbReference type="Proteomes" id="UP000636518">
    <property type="component" value="Unassembled WGS sequence"/>
</dbReference>
<dbReference type="RefSeq" id="WP_186706205.1">
    <property type="nucleotide sequence ID" value="NZ_JABWRB020000001.1"/>
</dbReference>
<dbReference type="Gene3D" id="3.50.50.60">
    <property type="entry name" value="FAD/NAD(P)-binding domain"/>
    <property type="match status" value="1"/>
</dbReference>
<evidence type="ECO:0000313" key="2">
    <source>
        <dbReference type="EMBL" id="MBV4496080.1"/>
    </source>
</evidence>
<sequence length="120" mass="13295">MRKQEKTQFWTCSLGLSRAKKEIPKQAIAFWRTGFRPAVHHLSSLKALNTESRIDVAGTHSMTERKLWLVGYGDWAGSASATLIDVTGTAISTALEIEAFLSGHRLADFRYVPAKSEALC</sequence>
<reference evidence="1 3" key="1">
    <citation type="journal article" date="2020" name="Microorganisms">
        <title>Reliable Identification of Environmental Pseudomonas Isolates Using the rpoD Gene.</title>
        <authorList>
            <consortium name="The Broad Institute Genome Sequencing Platform"/>
            <person name="Girard L."/>
            <person name="Lood C."/>
            <person name="Rokni-Zadeh H."/>
            <person name="van Noort V."/>
            <person name="Lavigne R."/>
            <person name="De Mot R."/>
        </authorList>
    </citation>
    <scope>NUCLEOTIDE SEQUENCE</scope>
    <source>
        <strain evidence="1 3">SWRI12</strain>
    </source>
</reference>
<organism evidence="1">
    <name type="scientific">Pseudomonas zanjanensis</name>
    <dbReference type="NCBI Taxonomy" id="2745496"/>
    <lineage>
        <taxon>Bacteria</taxon>
        <taxon>Pseudomonadati</taxon>
        <taxon>Pseudomonadota</taxon>
        <taxon>Gammaproteobacteria</taxon>
        <taxon>Pseudomonadales</taxon>
        <taxon>Pseudomonadaceae</taxon>
        <taxon>Pseudomonas</taxon>
    </lineage>
</organism>
<reference evidence="1" key="2">
    <citation type="submission" date="2020-07" db="EMBL/GenBank/DDBJ databases">
        <authorList>
            <person name="Lood C."/>
            <person name="Girard L."/>
        </authorList>
    </citation>
    <scope>NUCLEOTIDE SEQUENCE</scope>
    <source>
        <strain evidence="1">SWRI12</strain>
    </source>
</reference>
<accession>A0A923FE94</accession>
<dbReference type="InterPro" id="IPR036188">
    <property type="entry name" value="FAD/NAD-bd_sf"/>
</dbReference>
<keyword evidence="3" id="KW-1185">Reference proteome</keyword>
<evidence type="ECO:0000313" key="3">
    <source>
        <dbReference type="Proteomes" id="UP000636518"/>
    </source>
</evidence>
<evidence type="ECO:0000313" key="1">
    <source>
        <dbReference type="EMBL" id="MBC3390080.1"/>
    </source>
</evidence>
<dbReference type="EMBL" id="JABWRB020000001">
    <property type="protein sequence ID" value="MBV4496080.1"/>
    <property type="molecule type" value="Genomic_DNA"/>
</dbReference>
<dbReference type="AlphaFoldDB" id="A0A923FE94"/>
<dbReference type="EMBL" id="JABWRB010000010">
    <property type="protein sequence ID" value="MBC3390080.1"/>
    <property type="molecule type" value="Genomic_DNA"/>
</dbReference>
<proteinExistence type="predicted"/>